<dbReference type="InterPro" id="IPR002528">
    <property type="entry name" value="MATE_fam"/>
</dbReference>
<organism evidence="7 8">
    <name type="scientific">Mycoplasma phocoenae</name>
    <dbReference type="NCBI Taxonomy" id="754517"/>
    <lineage>
        <taxon>Bacteria</taxon>
        <taxon>Bacillati</taxon>
        <taxon>Mycoplasmatota</taxon>
        <taxon>Mollicutes</taxon>
        <taxon>Mycoplasmataceae</taxon>
        <taxon>Mycoplasma</taxon>
    </lineage>
</organism>
<feature type="transmembrane region" description="Helical" evidence="6">
    <location>
        <begin position="235"/>
        <end position="254"/>
    </location>
</feature>
<evidence type="ECO:0000256" key="6">
    <source>
        <dbReference type="SAM" id="Phobius"/>
    </source>
</evidence>
<feature type="transmembrane region" description="Helical" evidence="6">
    <location>
        <begin position="174"/>
        <end position="192"/>
    </location>
</feature>
<keyword evidence="8" id="KW-1185">Reference proteome</keyword>
<dbReference type="InterPro" id="IPR050222">
    <property type="entry name" value="MATE_MdtK"/>
</dbReference>
<dbReference type="PANTHER" id="PTHR43298:SF2">
    <property type="entry name" value="FMN_FAD EXPORTER YEEO-RELATED"/>
    <property type="match status" value="1"/>
</dbReference>
<comment type="similarity">
    <text evidence="2">Belongs to the multi antimicrobial extrusion (MATE) (TC 2.A.66.1) family.</text>
</comment>
<dbReference type="GO" id="GO:0005886">
    <property type="term" value="C:plasma membrane"/>
    <property type="evidence" value="ECO:0007669"/>
    <property type="project" value="TreeGrafter"/>
</dbReference>
<evidence type="ECO:0000256" key="1">
    <source>
        <dbReference type="ARBA" id="ARBA00003408"/>
    </source>
</evidence>
<dbReference type="AlphaFoldDB" id="A0A858U0W2"/>
<feature type="transmembrane region" description="Helical" evidence="6">
    <location>
        <begin position="33"/>
        <end position="56"/>
    </location>
</feature>
<feature type="transmembrane region" description="Helical" evidence="6">
    <location>
        <begin position="76"/>
        <end position="98"/>
    </location>
</feature>
<feature type="transmembrane region" description="Helical" evidence="6">
    <location>
        <begin position="392"/>
        <end position="414"/>
    </location>
</feature>
<reference evidence="7 8" key="1">
    <citation type="submission" date="2020-04" db="EMBL/GenBank/DDBJ databases">
        <title>Novel Mycoplasma species detected in Phocoena phocoena (harbor porpoise) from the USA.</title>
        <authorList>
            <person name="Volokhov D.V."/>
        </authorList>
    </citation>
    <scope>NUCLEOTIDE SEQUENCE [LARGE SCALE GENOMIC DNA]</scope>
    <source>
        <strain evidence="7 8">Phocoena C-264-GEN</strain>
    </source>
</reference>
<proteinExistence type="inferred from homology"/>
<evidence type="ECO:0000256" key="5">
    <source>
        <dbReference type="ARBA" id="ARBA00031636"/>
    </source>
</evidence>
<dbReference type="Proteomes" id="UP000501060">
    <property type="component" value="Chromosome"/>
</dbReference>
<dbReference type="GO" id="GO:0015297">
    <property type="term" value="F:antiporter activity"/>
    <property type="evidence" value="ECO:0007669"/>
    <property type="project" value="InterPro"/>
</dbReference>
<name>A0A858U0W2_9MOLU</name>
<dbReference type="EMBL" id="CP051481">
    <property type="protein sequence ID" value="QJG66724.1"/>
    <property type="molecule type" value="Genomic_DNA"/>
</dbReference>
<feature type="transmembrane region" description="Helical" evidence="6">
    <location>
        <begin position="315"/>
        <end position="337"/>
    </location>
</feature>
<feature type="transmembrane region" description="Helical" evidence="6">
    <location>
        <begin position="199"/>
        <end position="223"/>
    </location>
</feature>
<evidence type="ECO:0000313" key="7">
    <source>
        <dbReference type="EMBL" id="QJG66724.1"/>
    </source>
</evidence>
<feature type="transmembrane region" description="Helical" evidence="6">
    <location>
        <begin position="462"/>
        <end position="482"/>
    </location>
</feature>
<dbReference type="GO" id="GO:0042910">
    <property type="term" value="F:xenobiotic transmembrane transporter activity"/>
    <property type="evidence" value="ECO:0007669"/>
    <property type="project" value="InterPro"/>
</dbReference>
<sequence length="497" mass="56386">MNSMLKEKFGVKTWKEFLLPKDFKNITKLTLPIFFQILINVIATIVGSLSVNWYLIVQHESTGQYVGTYFYAMAKVILVYNLISFIPALVSSGVLIICSNLIGQKRENELPIVIWTGVYVNFLIALIFFIAMWFASPILLQAMGSKDSIKILDAKGNVLNNSELELTTKYLRCMLFWLFSYSIAQVFAAALQSIKKNKIAVIGAIIGNIFAIVWMYTLLFGFGKYNPIMLTALDYTLGSVVQLIINYVFCNHFIFKKNPTSFTQTFNWKYAKQTIMLGTPIALEYGVWSVSQFLISSAVSKGELGDNYIGMYRALIMITSIITAFNSALGAVTNVLIGIEIGKNDKERAFHLGWQLFVVGIYFSILSGMILVALTYPLLKIYQIDTSTINKIGYWIMFISMIRIVVDTANLTILRALWSSNDIWTPIIISLFTMMAVQVSLVHIVVDLGFNHGKGIWDAPTTFVMVFISLITDPLIRSIVYMDRWNRKTWHKYAKKF</sequence>
<feature type="transmembrane region" description="Helical" evidence="6">
    <location>
        <begin position="110"/>
        <end position="135"/>
    </location>
</feature>
<gene>
    <name evidence="7" type="ORF">HGG69_00030</name>
</gene>
<dbReference type="RefSeq" id="WP_169604775.1">
    <property type="nucleotide sequence ID" value="NZ_CP051481.1"/>
</dbReference>
<evidence type="ECO:0000256" key="2">
    <source>
        <dbReference type="ARBA" id="ARBA00010199"/>
    </source>
</evidence>
<feature type="transmembrane region" description="Helical" evidence="6">
    <location>
        <begin position="349"/>
        <end position="372"/>
    </location>
</feature>
<accession>A0A858U0W2</accession>
<feature type="transmembrane region" description="Helical" evidence="6">
    <location>
        <begin position="275"/>
        <end position="295"/>
    </location>
</feature>
<keyword evidence="6" id="KW-0472">Membrane</keyword>
<evidence type="ECO:0000256" key="3">
    <source>
        <dbReference type="ARBA" id="ARBA00020268"/>
    </source>
</evidence>
<keyword evidence="6" id="KW-1133">Transmembrane helix</keyword>
<protein>
    <recommendedName>
        <fullName evidence="3">Probable multidrug resistance protein NorM</fullName>
    </recommendedName>
    <alternativeName>
        <fullName evidence="5">Multidrug-efflux transporter</fullName>
    </alternativeName>
</protein>
<keyword evidence="4" id="KW-0813">Transport</keyword>
<evidence type="ECO:0000313" key="8">
    <source>
        <dbReference type="Proteomes" id="UP000501060"/>
    </source>
</evidence>
<dbReference type="Pfam" id="PF01554">
    <property type="entry name" value="MatE"/>
    <property type="match status" value="2"/>
</dbReference>
<comment type="function">
    <text evidence="1">Multidrug efflux pump.</text>
</comment>
<evidence type="ECO:0000256" key="4">
    <source>
        <dbReference type="ARBA" id="ARBA00022448"/>
    </source>
</evidence>
<keyword evidence="6" id="KW-0812">Transmembrane</keyword>
<dbReference type="KEGG" id="mphe:HGG69_00030"/>
<feature type="transmembrane region" description="Helical" evidence="6">
    <location>
        <begin position="426"/>
        <end position="450"/>
    </location>
</feature>
<dbReference type="PANTHER" id="PTHR43298">
    <property type="entry name" value="MULTIDRUG RESISTANCE PROTEIN NORM-RELATED"/>
    <property type="match status" value="1"/>
</dbReference>